<feature type="non-terminal residue" evidence="1">
    <location>
        <position position="154"/>
    </location>
</feature>
<evidence type="ECO:0000313" key="2">
    <source>
        <dbReference type="Proteomes" id="UP001207468"/>
    </source>
</evidence>
<gene>
    <name evidence="1" type="ORF">F5148DRAFT_970886</name>
</gene>
<evidence type="ECO:0000313" key="1">
    <source>
        <dbReference type="EMBL" id="KAI9508500.1"/>
    </source>
</evidence>
<sequence length="154" mass="17533">QGVKRNPIYLFYEAVDFAADGSPGKPGNKHYQCHHGNKKVLTITKAMNHNLNGTHFKPLFNLYMVLKDCETPPTEDEIAFASGCKEFTGHDQAQYVKALDTRASTITSAFLRQEQAMMEPFNSSKFDHLLTEWIVACDQLFDEVEKPEFINMLQ</sequence>
<dbReference type="EMBL" id="JAGFNK010000089">
    <property type="protein sequence ID" value="KAI9508500.1"/>
    <property type="molecule type" value="Genomic_DNA"/>
</dbReference>
<reference evidence="1" key="1">
    <citation type="submission" date="2021-03" db="EMBL/GenBank/DDBJ databases">
        <title>Evolutionary priming and transition to the ectomycorrhizal habit in an iconic lineage of mushroom-forming fungi: is preadaptation a requirement?</title>
        <authorList>
            <consortium name="DOE Joint Genome Institute"/>
            <person name="Looney B.P."/>
            <person name="Miyauchi S."/>
            <person name="Morin E."/>
            <person name="Drula E."/>
            <person name="Courty P.E."/>
            <person name="Chicoki N."/>
            <person name="Fauchery L."/>
            <person name="Kohler A."/>
            <person name="Kuo A."/>
            <person name="LaButti K."/>
            <person name="Pangilinan J."/>
            <person name="Lipzen A."/>
            <person name="Riley R."/>
            <person name="Andreopoulos W."/>
            <person name="He G."/>
            <person name="Johnson J."/>
            <person name="Barry K.W."/>
            <person name="Grigoriev I.V."/>
            <person name="Nagy L."/>
            <person name="Hibbett D."/>
            <person name="Henrissat B."/>
            <person name="Matheny P.B."/>
            <person name="Labbe J."/>
            <person name="Martin A.F."/>
        </authorList>
    </citation>
    <scope>NUCLEOTIDE SEQUENCE</scope>
    <source>
        <strain evidence="1">BPL698</strain>
    </source>
</reference>
<feature type="non-terminal residue" evidence="1">
    <location>
        <position position="1"/>
    </location>
</feature>
<keyword evidence="2" id="KW-1185">Reference proteome</keyword>
<proteinExistence type="predicted"/>
<name>A0ACC0UAY5_9AGAM</name>
<protein>
    <submittedName>
        <fullName evidence="1">Uncharacterized protein</fullName>
    </submittedName>
</protein>
<organism evidence="1 2">
    <name type="scientific">Russula earlei</name>
    <dbReference type="NCBI Taxonomy" id="71964"/>
    <lineage>
        <taxon>Eukaryota</taxon>
        <taxon>Fungi</taxon>
        <taxon>Dikarya</taxon>
        <taxon>Basidiomycota</taxon>
        <taxon>Agaricomycotina</taxon>
        <taxon>Agaricomycetes</taxon>
        <taxon>Russulales</taxon>
        <taxon>Russulaceae</taxon>
        <taxon>Russula</taxon>
    </lineage>
</organism>
<dbReference type="Proteomes" id="UP001207468">
    <property type="component" value="Unassembled WGS sequence"/>
</dbReference>
<comment type="caution">
    <text evidence="1">The sequence shown here is derived from an EMBL/GenBank/DDBJ whole genome shotgun (WGS) entry which is preliminary data.</text>
</comment>
<accession>A0ACC0UAY5</accession>